<comment type="caution">
    <text evidence="2">The sequence shown here is derived from an EMBL/GenBank/DDBJ whole genome shotgun (WGS) entry which is preliminary data.</text>
</comment>
<dbReference type="EMBL" id="SKFH01000017">
    <property type="protein sequence ID" value="TCZ70135.1"/>
    <property type="molecule type" value="Genomic_DNA"/>
</dbReference>
<dbReference type="Proteomes" id="UP000295164">
    <property type="component" value="Unassembled WGS sequence"/>
</dbReference>
<dbReference type="RefSeq" id="WP_131852284.1">
    <property type="nucleotide sequence ID" value="NZ_SKFH01000017.1"/>
</dbReference>
<gene>
    <name evidence="2" type="ORF">E0486_11285</name>
</gene>
<keyword evidence="3" id="KW-1185">Reference proteome</keyword>
<proteinExistence type="predicted"/>
<evidence type="ECO:0000313" key="2">
    <source>
        <dbReference type="EMBL" id="TCZ70135.1"/>
    </source>
</evidence>
<accession>A0A4R4E2X5</accession>
<evidence type="ECO:0000256" key="1">
    <source>
        <dbReference type="SAM" id="MobiDB-lite"/>
    </source>
</evidence>
<reference evidence="2 3" key="1">
    <citation type="submission" date="2019-03" db="EMBL/GenBank/DDBJ databases">
        <authorList>
            <person name="Kim M.K.M."/>
        </authorList>
    </citation>
    <scope>NUCLEOTIDE SEQUENCE [LARGE SCALE GENOMIC DNA]</scope>
    <source>
        <strain evidence="2 3">17J68-15</strain>
    </source>
</reference>
<dbReference type="AlphaFoldDB" id="A0A4R4E2X5"/>
<name>A0A4R4E2X5_9BACT</name>
<feature type="region of interest" description="Disordered" evidence="1">
    <location>
        <begin position="45"/>
        <end position="65"/>
    </location>
</feature>
<organism evidence="2 3">
    <name type="scientific">Flaviaesturariibacter aridisoli</name>
    <dbReference type="NCBI Taxonomy" id="2545761"/>
    <lineage>
        <taxon>Bacteria</taxon>
        <taxon>Pseudomonadati</taxon>
        <taxon>Bacteroidota</taxon>
        <taxon>Chitinophagia</taxon>
        <taxon>Chitinophagales</taxon>
        <taxon>Chitinophagaceae</taxon>
        <taxon>Flaviaestuariibacter</taxon>
    </lineage>
</organism>
<protein>
    <submittedName>
        <fullName evidence="2">Uncharacterized protein</fullName>
    </submittedName>
</protein>
<evidence type="ECO:0000313" key="3">
    <source>
        <dbReference type="Proteomes" id="UP000295164"/>
    </source>
</evidence>
<sequence>MENRERRQLEKLYVHATQEYLQQLRVGAPPQQLAEQKSRILHLSRMLDQRGPATDPSASPLRRHR</sequence>
<dbReference type="OrthoDB" id="9912901at2"/>